<dbReference type="SMART" id="SM00443">
    <property type="entry name" value="G_patch"/>
    <property type="match status" value="1"/>
</dbReference>
<accession>A0A4P9ZGF6</accession>
<dbReference type="Pfam" id="PF01585">
    <property type="entry name" value="G-patch"/>
    <property type="match status" value="1"/>
</dbReference>
<reference evidence="3" key="1">
    <citation type="journal article" date="2018" name="Nat. Microbiol.">
        <title>Leveraging single-cell genomics to expand the fungal tree of life.</title>
        <authorList>
            <person name="Ahrendt S.R."/>
            <person name="Quandt C.A."/>
            <person name="Ciobanu D."/>
            <person name="Clum A."/>
            <person name="Salamov A."/>
            <person name="Andreopoulos B."/>
            <person name="Cheng J.F."/>
            <person name="Woyke T."/>
            <person name="Pelin A."/>
            <person name="Henrissat B."/>
            <person name="Reynolds N.K."/>
            <person name="Benny G.L."/>
            <person name="Smith M.E."/>
            <person name="James T.Y."/>
            <person name="Grigoriev I.V."/>
        </authorList>
    </citation>
    <scope>NUCLEOTIDE SEQUENCE [LARGE SCALE GENOMIC DNA]</scope>
    <source>
        <strain evidence="3">Baker2002</strain>
    </source>
</reference>
<protein>
    <recommendedName>
        <fullName evidence="1">G-patch domain-containing protein</fullName>
    </recommendedName>
</protein>
<dbReference type="InterPro" id="IPR045211">
    <property type="entry name" value="TFP11/STIP/Ntr1"/>
</dbReference>
<dbReference type="GO" id="GO:0003676">
    <property type="term" value="F:nucleic acid binding"/>
    <property type="evidence" value="ECO:0007669"/>
    <property type="project" value="InterPro"/>
</dbReference>
<dbReference type="GO" id="GO:0000390">
    <property type="term" value="P:spliceosomal complex disassembly"/>
    <property type="evidence" value="ECO:0007669"/>
    <property type="project" value="InterPro"/>
</dbReference>
<evidence type="ECO:0000313" key="3">
    <source>
        <dbReference type="Proteomes" id="UP000268321"/>
    </source>
</evidence>
<dbReference type="PROSITE" id="PS50174">
    <property type="entry name" value="G_PATCH"/>
    <property type="match status" value="1"/>
</dbReference>
<dbReference type="GO" id="GO:0071008">
    <property type="term" value="C:U2-type post-mRNA release spliceosomal complex"/>
    <property type="evidence" value="ECO:0007669"/>
    <property type="project" value="TreeGrafter"/>
</dbReference>
<keyword evidence="3" id="KW-1185">Reference proteome</keyword>
<feature type="domain" description="G-patch" evidence="1">
    <location>
        <begin position="4"/>
        <end position="50"/>
    </location>
</feature>
<dbReference type="PANTHER" id="PTHR23329:SF1">
    <property type="entry name" value="TUFTELIN-INTERACTING PROTEIN 11"/>
    <property type="match status" value="1"/>
</dbReference>
<dbReference type="EMBL" id="ML004433">
    <property type="protein sequence ID" value="RKP32164.1"/>
    <property type="molecule type" value="Genomic_DNA"/>
</dbReference>
<dbReference type="InterPro" id="IPR000467">
    <property type="entry name" value="G_patch_dom"/>
</dbReference>
<sequence length="412" mass="46057">MFKQYGIGAKLLLGMGYKEGMGLGAKQDGIATPIETKLRPRGLGVGGVSEKVSTSNQSDDEPEVRFRRPFYDLFPLIIELERRGVDVPIHIKDFSDSKEKDSEVLQKFHDKLLSIVELVTTLDGEAKSIEAQITAMSLSKDAEEEELSNLKRILEILDGVYSDAASVTGALKTLSSLPNQIERTSVQDVFIILCQKHVSEVVINEEVDKCEAIFSWAEMFRQITSYFKNAWAKMCGTSGASVAYWKNLVSVIKLFFSIAEHFAGKNGRFYKSLSDDLVEGLLQFISNGKDLSLKIRLAYELYNIHHILTKTNFELIVQLGALNPVVKDFQRDSEKKDSLLKVLATSVFSKAANYVQRFNGCNSKESQTVLKFLRMSGLISMVVPIGTLLYIYANQPAPQVKEVPHVSFSEDK</sequence>
<dbReference type="AlphaFoldDB" id="A0A4P9ZGF6"/>
<proteinExistence type="predicted"/>
<evidence type="ECO:0000259" key="1">
    <source>
        <dbReference type="PROSITE" id="PS50174"/>
    </source>
</evidence>
<gene>
    <name evidence="2" type="ORF">METBISCDRAFT_25914</name>
</gene>
<dbReference type="OrthoDB" id="4822at2759"/>
<name>A0A4P9ZGF6_9ASCO</name>
<dbReference type="Proteomes" id="UP000268321">
    <property type="component" value="Unassembled WGS sequence"/>
</dbReference>
<evidence type="ECO:0000313" key="2">
    <source>
        <dbReference type="EMBL" id="RKP32164.1"/>
    </source>
</evidence>
<dbReference type="PANTHER" id="PTHR23329">
    <property type="entry name" value="TUFTELIN-INTERACTING PROTEIN 11-RELATED"/>
    <property type="match status" value="1"/>
</dbReference>
<organism evidence="2 3">
    <name type="scientific">Metschnikowia bicuspidata</name>
    <dbReference type="NCBI Taxonomy" id="27322"/>
    <lineage>
        <taxon>Eukaryota</taxon>
        <taxon>Fungi</taxon>
        <taxon>Dikarya</taxon>
        <taxon>Ascomycota</taxon>
        <taxon>Saccharomycotina</taxon>
        <taxon>Pichiomycetes</taxon>
        <taxon>Metschnikowiaceae</taxon>
        <taxon>Metschnikowia</taxon>
    </lineage>
</organism>